<evidence type="ECO:0000259" key="6">
    <source>
        <dbReference type="Pfam" id="PF03330"/>
    </source>
</evidence>
<feature type="region of interest" description="Disordered" evidence="5">
    <location>
        <begin position="90"/>
        <end position="113"/>
    </location>
</feature>
<dbReference type="GO" id="GO:0071555">
    <property type="term" value="P:cell wall organization"/>
    <property type="evidence" value="ECO:0007669"/>
    <property type="project" value="UniProtKB-KW"/>
</dbReference>
<dbReference type="CDD" id="cd22268">
    <property type="entry name" value="DPBB_RlpA-like"/>
    <property type="match status" value="1"/>
</dbReference>
<evidence type="ECO:0000256" key="4">
    <source>
        <dbReference type="RuleBase" id="RU003495"/>
    </source>
</evidence>
<dbReference type="PANTHER" id="PTHR34183:SF8">
    <property type="entry name" value="ENDOLYTIC PEPTIDOGLYCAN TRANSGLYCOSYLASE RLPA-RELATED"/>
    <property type="match status" value="1"/>
</dbReference>
<evidence type="ECO:0000256" key="1">
    <source>
        <dbReference type="ARBA" id="ARBA00023239"/>
    </source>
</evidence>
<keyword evidence="8" id="KW-1185">Reference proteome</keyword>
<dbReference type="InterPro" id="IPR009009">
    <property type="entry name" value="RlpA-like_DPBB"/>
</dbReference>
<dbReference type="GO" id="GO:0000270">
    <property type="term" value="P:peptidoglycan metabolic process"/>
    <property type="evidence" value="ECO:0007669"/>
    <property type="project" value="UniProtKB-UniRule"/>
</dbReference>
<dbReference type="EC" id="4.2.2.-" evidence="3"/>
<feature type="compositionally biased region" description="Low complexity" evidence="5">
    <location>
        <begin position="185"/>
        <end position="200"/>
    </location>
</feature>
<dbReference type="Gene3D" id="2.40.40.10">
    <property type="entry name" value="RlpA-like domain"/>
    <property type="match status" value="1"/>
</dbReference>
<feature type="signal peptide" evidence="3">
    <location>
        <begin position="1"/>
        <end position="16"/>
    </location>
</feature>
<dbReference type="InterPro" id="IPR036908">
    <property type="entry name" value="RlpA-like_sf"/>
</dbReference>
<feature type="region of interest" description="Disordered" evidence="5">
    <location>
        <begin position="185"/>
        <end position="212"/>
    </location>
</feature>
<comment type="caution">
    <text evidence="7">The sequence shown here is derived from an EMBL/GenBank/DDBJ whole genome shotgun (WGS) entry which is preliminary data.</text>
</comment>
<dbReference type="EMBL" id="JABEQD010000001">
    <property type="protein sequence ID" value="MBB2167110.1"/>
    <property type="molecule type" value="Genomic_DNA"/>
</dbReference>
<dbReference type="GO" id="GO:0008932">
    <property type="term" value="F:lytic endotransglycosylase activity"/>
    <property type="evidence" value="ECO:0007669"/>
    <property type="project" value="UniProtKB-UniRule"/>
</dbReference>
<evidence type="ECO:0000256" key="5">
    <source>
        <dbReference type="SAM" id="MobiDB-lite"/>
    </source>
</evidence>
<dbReference type="Pfam" id="PF03330">
    <property type="entry name" value="DPBB_1"/>
    <property type="match status" value="1"/>
</dbReference>
<dbReference type="AlphaFoldDB" id="A0A7W4IQB5"/>
<dbReference type="NCBIfam" id="TIGR00413">
    <property type="entry name" value="rlpA"/>
    <property type="match status" value="1"/>
</dbReference>
<accession>A0A7W4IQB5</accession>
<feature type="domain" description="RlpA-like protein double-psi beta-barrel" evidence="6">
    <location>
        <begin position="79"/>
        <end position="172"/>
    </location>
</feature>
<gene>
    <name evidence="3" type="primary">rlpA</name>
    <name evidence="7" type="ORF">HLH36_01845</name>
</gene>
<evidence type="ECO:0000256" key="2">
    <source>
        <dbReference type="ARBA" id="ARBA00023316"/>
    </source>
</evidence>
<name>A0A7W4IQB5_9PROT</name>
<feature type="chain" id="PRO_5031637007" description="Endolytic peptidoglycan transglycosylase RlpA" evidence="3">
    <location>
        <begin position="17"/>
        <end position="212"/>
    </location>
</feature>
<keyword evidence="2 3" id="KW-0961">Cell wall biogenesis/degradation</keyword>
<dbReference type="InterPro" id="IPR034718">
    <property type="entry name" value="RlpA"/>
</dbReference>
<evidence type="ECO:0000313" key="8">
    <source>
        <dbReference type="Proteomes" id="UP000559860"/>
    </source>
</evidence>
<sequence length="212" mass="21911" precursor="true">MLSLLCLVFFVSAASAHDGTEGADTVPVRASSDTAMSDAQAPGADGRPVTAWAASVRAALARRSHALAAASRSALAWSEQGVASWYGHARRPRHEVARRTSSGSNFDPRALTAAHPTLPMGTRVLVRSQDTGRSVVVTVNDRGPFLGRRIIDLSPAAAAQLGMLNAGTAHVVIQPASPVEVAQAEASDSSADAIAAAGPHAARRVTDAAHRR</sequence>
<evidence type="ECO:0000256" key="3">
    <source>
        <dbReference type="HAMAP-Rule" id="MF_02071"/>
    </source>
</evidence>
<dbReference type="SUPFAM" id="SSF50685">
    <property type="entry name" value="Barwin-like endoglucanases"/>
    <property type="match status" value="1"/>
</dbReference>
<dbReference type="Proteomes" id="UP000559860">
    <property type="component" value="Unassembled WGS sequence"/>
</dbReference>
<organism evidence="7 8">
    <name type="scientific">Gluconacetobacter aggeris</name>
    <dbReference type="NCBI Taxonomy" id="1286186"/>
    <lineage>
        <taxon>Bacteria</taxon>
        <taxon>Pseudomonadati</taxon>
        <taxon>Pseudomonadota</taxon>
        <taxon>Alphaproteobacteria</taxon>
        <taxon>Acetobacterales</taxon>
        <taxon>Acetobacteraceae</taxon>
        <taxon>Gluconacetobacter</taxon>
    </lineage>
</organism>
<keyword evidence="1 3" id="KW-0456">Lyase</keyword>
<comment type="similarity">
    <text evidence="3 4">Belongs to the RlpA family.</text>
</comment>
<comment type="function">
    <text evidence="3">Lytic transglycosylase with a strong preference for naked glycan strands that lack stem peptides.</text>
</comment>
<keyword evidence="3" id="KW-0732">Signal</keyword>
<reference evidence="7 8" key="1">
    <citation type="submission" date="2020-04" db="EMBL/GenBank/DDBJ databases">
        <title>Description of novel Gluconacetobacter.</title>
        <authorList>
            <person name="Sombolestani A."/>
        </authorList>
    </citation>
    <scope>NUCLEOTIDE SEQUENCE [LARGE SCALE GENOMIC DNA]</scope>
    <source>
        <strain evidence="7 8">LMG 27801</strain>
    </source>
</reference>
<proteinExistence type="inferred from homology"/>
<protein>
    <recommendedName>
        <fullName evidence="3">Endolytic peptidoglycan transglycosylase RlpA</fullName>
        <ecNumber evidence="3">4.2.2.-</ecNumber>
    </recommendedName>
</protein>
<dbReference type="InterPro" id="IPR012997">
    <property type="entry name" value="RplA"/>
</dbReference>
<dbReference type="PANTHER" id="PTHR34183">
    <property type="entry name" value="ENDOLYTIC PEPTIDOGLYCAN TRANSGLYCOSYLASE RLPA"/>
    <property type="match status" value="1"/>
</dbReference>
<evidence type="ECO:0000313" key="7">
    <source>
        <dbReference type="EMBL" id="MBB2167110.1"/>
    </source>
</evidence>
<dbReference type="HAMAP" id="MF_02071">
    <property type="entry name" value="RlpA"/>
    <property type="match status" value="1"/>
</dbReference>